<reference evidence="3 4" key="1">
    <citation type="journal article" date="2011" name="PLoS Genet.">
        <title>Finished genome of the fungal wheat pathogen Mycosphaerella graminicola reveals dispensome structure, chromosome plasticity, and stealth pathogenesis.</title>
        <authorList>
            <person name="Goodwin S.B."/>
            <person name="Ben M'barek S."/>
            <person name="Dhillon B."/>
            <person name="Wittenberg A.H.J."/>
            <person name="Crane C.F."/>
            <person name="Hane J.K."/>
            <person name="Foster A.J."/>
            <person name="Van der Lee T.A.J."/>
            <person name="Grimwood J."/>
            <person name="Aerts A."/>
            <person name="Antoniw J."/>
            <person name="Bailey A."/>
            <person name="Bluhm B."/>
            <person name="Bowler J."/>
            <person name="Bristow J."/>
            <person name="van der Burgt A."/>
            <person name="Canto-Canche B."/>
            <person name="Churchill A.C.L."/>
            <person name="Conde-Ferraez L."/>
            <person name="Cools H.J."/>
            <person name="Coutinho P.M."/>
            <person name="Csukai M."/>
            <person name="Dehal P."/>
            <person name="De Wit P."/>
            <person name="Donzelli B."/>
            <person name="van de Geest H.C."/>
            <person name="van Ham R.C.H.J."/>
            <person name="Hammond-Kosack K.E."/>
            <person name="Henrissat B."/>
            <person name="Kilian A."/>
            <person name="Kobayashi A.K."/>
            <person name="Koopmann E."/>
            <person name="Kourmpetis Y."/>
            <person name="Kuzniar A."/>
            <person name="Lindquist E."/>
            <person name="Lombard V."/>
            <person name="Maliepaard C."/>
            <person name="Martins N."/>
            <person name="Mehrabi R."/>
            <person name="Nap J.P.H."/>
            <person name="Ponomarenko A."/>
            <person name="Rudd J.J."/>
            <person name="Salamov A."/>
            <person name="Schmutz J."/>
            <person name="Schouten H.J."/>
            <person name="Shapiro H."/>
            <person name="Stergiopoulos I."/>
            <person name="Torriani S.F.F."/>
            <person name="Tu H."/>
            <person name="de Vries R.P."/>
            <person name="Waalwijk C."/>
            <person name="Ware S.B."/>
            <person name="Wiebenga A."/>
            <person name="Zwiers L.-H."/>
            <person name="Oliver R.P."/>
            <person name="Grigoriev I.V."/>
            <person name="Kema G.H.J."/>
        </authorList>
    </citation>
    <scope>NUCLEOTIDE SEQUENCE [LARGE SCALE GENOMIC DNA]</scope>
    <source>
        <strain evidence="4">CBS 115943 / IPO323</strain>
    </source>
</reference>
<dbReference type="Pfam" id="PF09792">
    <property type="entry name" value="But2"/>
    <property type="match status" value="1"/>
</dbReference>
<dbReference type="RefSeq" id="XP_003857280.1">
    <property type="nucleotide sequence ID" value="XM_003857232.1"/>
</dbReference>
<dbReference type="OMA" id="ADSGKMC"/>
<evidence type="ECO:0000313" key="3">
    <source>
        <dbReference type="EMBL" id="EGP92256.1"/>
    </source>
</evidence>
<dbReference type="AlphaFoldDB" id="F9WY40"/>
<evidence type="ECO:0000256" key="1">
    <source>
        <dbReference type="SAM" id="SignalP"/>
    </source>
</evidence>
<dbReference type="eggNOG" id="ENOG502RXB8">
    <property type="taxonomic scope" value="Eukaryota"/>
</dbReference>
<dbReference type="PROSITE" id="PS50142">
    <property type="entry name" value="RNASE_3_2"/>
    <property type="match status" value="1"/>
</dbReference>
<dbReference type="OrthoDB" id="4657524at2759"/>
<dbReference type="GO" id="GO:0006396">
    <property type="term" value="P:RNA processing"/>
    <property type="evidence" value="ECO:0007669"/>
    <property type="project" value="InterPro"/>
</dbReference>
<accession>F9WY40</accession>
<dbReference type="Pfam" id="PF22799">
    <property type="entry name" value="PIR1-like_C"/>
    <property type="match status" value="1"/>
</dbReference>
<proteinExistence type="predicted"/>
<dbReference type="SUPFAM" id="SSF69065">
    <property type="entry name" value="RNase III domain-like"/>
    <property type="match status" value="1"/>
</dbReference>
<name>F9WY40_ZYMTI</name>
<sequence>MRSALLTIASLTACSHALVSRRADCCFHLSATGGPGGPVEQLSDGQTRLGQSGLTESQFCINNDGGLTDGNGRGCIVTKATSQFQCDQGTTAMPGFSIGSDGKLSYKSSSDLFACPTGQNGGFNIYTQKLSGEPSCVPVTLSSDNCEAPAPAPAPMTPTSSCPAELPAGFEYPHLIVPIDSKNPNAAYGTSYNGTARGSISSIFNFDIPAAKRGKTCKLQFMFPRQEQLETSAFTFSGEGYFKFAALSAAATESTTYASVPKVEQDFGIIKMTPGNGYTVATTSCPATTRFGIWFQALEGSGLDFFQDYNPCPSQGDCIHIAMALLSVYTGQHSQQYAIADEKQRDESALERSRNQARMSLRIDSAKAFVADSFGYDFKDNALLMEALDTSGLRKRESNQRLALLGDKIIAFLVADAWYATGDPRGSGQNNIARIGRNATLTGIAQDIGLSQHVMLNPAQRTASDKLLATTMEALFAAIYLDADKDSDKVKFAMCRLDMDVVSDQPF</sequence>
<keyword evidence="1" id="KW-0732">Signal</keyword>
<keyword evidence="4" id="KW-1185">Reference proteome</keyword>
<dbReference type="InterPro" id="IPR000999">
    <property type="entry name" value="RNase_III_dom"/>
</dbReference>
<dbReference type="STRING" id="336722.F9WY40"/>
<evidence type="ECO:0000313" key="4">
    <source>
        <dbReference type="Proteomes" id="UP000008062"/>
    </source>
</evidence>
<dbReference type="InParanoid" id="F9WY40"/>
<dbReference type="InterPro" id="IPR036389">
    <property type="entry name" value="RNase_III_sf"/>
</dbReference>
<dbReference type="CDD" id="cd00593">
    <property type="entry name" value="RIBOc"/>
    <property type="match status" value="1"/>
</dbReference>
<dbReference type="InterPro" id="IPR018620">
    <property type="entry name" value="Ubiquitin3-bd_protein_But2_C"/>
</dbReference>
<feature type="chain" id="PRO_5003395199" description="RNase III domain-containing protein" evidence="1">
    <location>
        <begin position="18"/>
        <end position="507"/>
    </location>
</feature>
<organism evidence="3 4">
    <name type="scientific">Zymoseptoria tritici (strain CBS 115943 / IPO323)</name>
    <name type="common">Speckled leaf blotch fungus</name>
    <name type="synonym">Septoria tritici</name>
    <dbReference type="NCBI Taxonomy" id="336722"/>
    <lineage>
        <taxon>Eukaryota</taxon>
        <taxon>Fungi</taxon>
        <taxon>Dikarya</taxon>
        <taxon>Ascomycota</taxon>
        <taxon>Pezizomycotina</taxon>
        <taxon>Dothideomycetes</taxon>
        <taxon>Dothideomycetidae</taxon>
        <taxon>Mycosphaerellales</taxon>
        <taxon>Mycosphaerellaceae</taxon>
        <taxon>Zymoseptoria</taxon>
    </lineage>
</organism>
<dbReference type="GeneID" id="13402851"/>
<feature type="domain" description="RNase III" evidence="2">
    <location>
        <begin position="367"/>
        <end position="484"/>
    </location>
</feature>
<dbReference type="PANTHER" id="PTHR39613:SF1">
    <property type="entry name" value="ANCHORED CELL WALL PROTEIN, PUTATIVE (AFU_ORTHOLOGUE AFUA_4G08960)-RELATED"/>
    <property type="match status" value="1"/>
</dbReference>
<dbReference type="EMBL" id="CM001196">
    <property type="protein sequence ID" value="EGP92256.1"/>
    <property type="molecule type" value="Genomic_DNA"/>
</dbReference>
<dbReference type="Gene3D" id="1.10.1520.10">
    <property type="entry name" value="Ribonuclease III domain"/>
    <property type="match status" value="1"/>
</dbReference>
<dbReference type="Proteomes" id="UP000008062">
    <property type="component" value="Chromosome 1"/>
</dbReference>
<dbReference type="GO" id="GO:0004525">
    <property type="term" value="F:ribonuclease III activity"/>
    <property type="evidence" value="ECO:0007669"/>
    <property type="project" value="InterPro"/>
</dbReference>
<dbReference type="InterPro" id="IPR054508">
    <property type="entry name" value="PIR1-like_C"/>
</dbReference>
<evidence type="ECO:0000259" key="2">
    <source>
        <dbReference type="PROSITE" id="PS50142"/>
    </source>
</evidence>
<dbReference type="KEGG" id="ztr:MYCGRDRAFT_107319"/>
<dbReference type="Pfam" id="PF14622">
    <property type="entry name" value="Ribonucleas_3_3"/>
    <property type="match status" value="1"/>
</dbReference>
<protein>
    <recommendedName>
        <fullName evidence="2">RNase III domain-containing protein</fullName>
    </recommendedName>
</protein>
<feature type="signal peptide" evidence="1">
    <location>
        <begin position="1"/>
        <end position="17"/>
    </location>
</feature>
<gene>
    <name evidence="3" type="ORF">MYCGRDRAFT_107319</name>
</gene>
<dbReference type="HOGENOM" id="CLU_537719_0_0_1"/>
<dbReference type="SMART" id="SM00535">
    <property type="entry name" value="RIBOc"/>
    <property type="match status" value="1"/>
</dbReference>
<dbReference type="PANTHER" id="PTHR39613">
    <property type="entry name" value="ANCHORED CELL WALL PROTEIN, PUTATIVE (AFU_ORTHOLOGUE AFUA_4G08960)-RELATED"/>
    <property type="match status" value="1"/>
</dbReference>